<feature type="transmembrane region" description="Helical" evidence="1">
    <location>
        <begin position="149"/>
        <end position="169"/>
    </location>
</feature>
<organism evidence="2 3">
    <name type="scientific">Dioscorea zingiberensis</name>
    <dbReference type="NCBI Taxonomy" id="325984"/>
    <lineage>
        <taxon>Eukaryota</taxon>
        <taxon>Viridiplantae</taxon>
        <taxon>Streptophyta</taxon>
        <taxon>Embryophyta</taxon>
        <taxon>Tracheophyta</taxon>
        <taxon>Spermatophyta</taxon>
        <taxon>Magnoliopsida</taxon>
        <taxon>Liliopsida</taxon>
        <taxon>Dioscoreales</taxon>
        <taxon>Dioscoreaceae</taxon>
        <taxon>Dioscorea</taxon>
    </lineage>
</organism>
<sequence length="252" mass="27835">MEEPQSISQAPEKAGEDVVYKEHEEKVVEDVVYKEHETPDIHGVPEQLERARKAYKDHANDGGSSYKTQSSSDGKFLYGLCTYFIQTVLVPVLFPLIITQVASPTAGVSPSLTQTSRNIQCAKQEMLLYQRLVDDSIRVHASKFSPARWVAVSWSAAILITLPIISHTAHHLDSGGGQTHARILSFTTIIGLLSCLLTGFFQNTWLFPIYIILIVLASTVGASIHSRNLGLMVHGLMSHSNIDIYSLFNGEI</sequence>
<name>A0A9D5C833_9LILI</name>
<evidence type="ECO:0000256" key="1">
    <source>
        <dbReference type="SAM" id="Phobius"/>
    </source>
</evidence>
<gene>
    <name evidence="2" type="ORF">J5N97_024965</name>
</gene>
<dbReference type="PANTHER" id="PTHR37891">
    <property type="entry name" value="OS06G0113900 PROTEIN"/>
    <property type="match status" value="1"/>
</dbReference>
<dbReference type="Proteomes" id="UP001085076">
    <property type="component" value="Miscellaneous, Linkage group lg07"/>
</dbReference>
<feature type="transmembrane region" description="Helical" evidence="1">
    <location>
        <begin position="207"/>
        <end position="224"/>
    </location>
</feature>
<dbReference type="AlphaFoldDB" id="A0A9D5C833"/>
<dbReference type="PANTHER" id="PTHR37891:SF1">
    <property type="entry name" value="OS06G0113900 PROTEIN"/>
    <property type="match status" value="1"/>
</dbReference>
<keyword evidence="1" id="KW-0812">Transmembrane</keyword>
<dbReference type="OrthoDB" id="1869137at2759"/>
<keyword evidence="1" id="KW-1133">Transmembrane helix</keyword>
<accession>A0A9D5C833</accession>
<feature type="transmembrane region" description="Helical" evidence="1">
    <location>
        <begin position="76"/>
        <end position="98"/>
    </location>
</feature>
<proteinExistence type="predicted"/>
<reference evidence="2" key="2">
    <citation type="journal article" date="2022" name="Hortic Res">
        <title>The genome of Dioscorea zingiberensis sheds light on the biosynthesis, origin and evolution of the medicinally important diosgenin saponins.</title>
        <authorList>
            <person name="Li Y."/>
            <person name="Tan C."/>
            <person name="Li Z."/>
            <person name="Guo J."/>
            <person name="Li S."/>
            <person name="Chen X."/>
            <person name="Wang C."/>
            <person name="Dai X."/>
            <person name="Yang H."/>
            <person name="Song W."/>
            <person name="Hou L."/>
            <person name="Xu J."/>
            <person name="Tong Z."/>
            <person name="Xu A."/>
            <person name="Yuan X."/>
            <person name="Wang W."/>
            <person name="Yang Q."/>
            <person name="Chen L."/>
            <person name="Sun Z."/>
            <person name="Wang K."/>
            <person name="Pan B."/>
            <person name="Chen J."/>
            <person name="Bao Y."/>
            <person name="Liu F."/>
            <person name="Qi X."/>
            <person name="Gang D.R."/>
            <person name="Wen J."/>
            <person name="Li J."/>
        </authorList>
    </citation>
    <scope>NUCLEOTIDE SEQUENCE</scope>
    <source>
        <strain evidence="2">Dzin_1.0</strain>
    </source>
</reference>
<reference evidence="2" key="1">
    <citation type="submission" date="2021-03" db="EMBL/GenBank/DDBJ databases">
        <authorList>
            <person name="Li Z."/>
            <person name="Yang C."/>
        </authorList>
    </citation>
    <scope>NUCLEOTIDE SEQUENCE</scope>
    <source>
        <strain evidence="2">Dzin_1.0</strain>
        <tissue evidence="2">Leaf</tissue>
    </source>
</reference>
<evidence type="ECO:0000313" key="2">
    <source>
        <dbReference type="EMBL" id="KAJ0968048.1"/>
    </source>
</evidence>
<dbReference type="EMBL" id="JAGGNH010000007">
    <property type="protein sequence ID" value="KAJ0968048.1"/>
    <property type="molecule type" value="Genomic_DNA"/>
</dbReference>
<protein>
    <submittedName>
        <fullName evidence="2">Uncharacterized protein</fullName>
    </submittedName>
</protein>
<evidence type="ECO:0000313" key="3">
    <source>
        <dbReference type="Proteomes" id="UP001085076"/>
    </source>
</evidence>
<feature type="transmembrane region" description="Helical" evidence="1">
    <location>
        <begin position="181"/>
        <end position="201"/>
    </location>
</feature>
<keyword evidence="3" id="KW-1185">Reference proteome</keyword>
<keyword evidence="1" id="KW-0472">Membrane</keyword>
<comment type="caution">
    <text evidence="2">The sequence shown here is derived from an EMBL/GenBank/DDBJ whole genome shotgun (WGS) entry which is preliminary data.</text>
</comment>